<evidence type="ECO:0000313" key="2">
    <source>
        <dbReference type="EMBL" id="KDO35957.1"/>
    </source>
</evidence>
<dbReference type="PANTHER" id="PTHR46691:SF3">
    <property type="entry name" value="HIGH MOBILITY GROUP B PROTEIN 15"/>
    <property type="match status" value="1"/>
</dbReference>
<sequence length="78" mass="8690">MASTSCAKQSPVPKKEPASGHQSYPPPLAKYEDIVVCPKLFMATLEKLHAAMSTKFMTLLNMRKMKFIIVGSLSYEKL</sequence>
<dbReference type="EMBL" id="KK796529">
    <property type="protein sequence ID" value="KDO35957.1"/>
    <property type="molecule type" value="Genomic_DNA"/>
</dbReference>
<evidence type="ECO:0000256" key="1">
    <source>
        <dbReference type="SAM" id="MobiDB-lite"/>
    </source>
</evidence>
<name>A0A067DAC3_CITSI</name>
<proteinExistence type="predicted"/>
<protein>
    <submittedName>
        <fullName evidence="2">Uncharacterized protein</fullName>
    </submittedName>
</protein>
<accession>A0A067DAC3</accession>
<evidence type="ECO:0000313" key="3">
    <source>
        <dbReference type="Proteomes" id="UP000027120"/>
    </source>
</evidence>
<organism evidence="2 3">
    <name type="scientific">Citrus sinensis</name>
    <name type="common">Sweet orange</name>
    <name type="synonym">Citrus aurantium var. sinensis</name>
    <dbReference type="NCBI Taxonomy" id="2711"/>
    <lineage>
        <taxon>Eukaryota</taxon>
        <taxon>Viridiplantae</taxon>
        <taxon>Streptophyta</taxon>
        <taxon>Embryophyta</taxon>
        <taxon>Tracheophyta</taxon>
        <taxon>Spermatophyta</taxon>
        <taxon>Magnoliopsida</taxon>
        <taxon>eudicotyledons</taxon>
        <taxon>Gunneridae</taxon>
        <taxon>Pentapetalae</taxon>
        <taxon>rosids</taxon>
        <taxon>malvids</taxon>
        <taxon>Sapindales</taxon>
        <taxon>Rutaceae</taxon>
        <taxon>Aurantioideae</taxon>
        <taxon>Citrus</taxon>
    </lineage>
</organism>
<gene>
    <name evidence="2" type="ORF">CISIN_1g034921mg</name>
</gene>
<dbReference type="Proteomes" id="UP000027120">
    <property type="component" value="Unassembled WGS sequence"/>
</dbReference>
<reference evidence="2 3" key="1">
    <citation type="submission" date="2014-04" db="EMBL/GenBank/DDBJ databases">
        <authorList>
            <consortium name="International Citrus Genome Consortium"/>
            <person name="Gmitter F."/>
            <person name="Chen C."/>
            <person name="Farmerie W."/>
            <person name="Harkins T."/>
            <person name="Desany B."/>
            <person name="Mohiuddin M."/>
            <person name="Kodira C."/>
            <person name="Borodovsky M."/>
            <person name="Lomsadze A."/>
            <person name="Burns P."/>
            <person name="Jenkins J."/>
            <person name="Prochnik S."/>
            <person name="Shu S."/>
            <person name="Chapman J."/>
            <person name="Pitluck S."/>
            <person name="Schmutz J."/>
            <person name="Rokhsar D."/>
        </authorList>
    </citation>
    <scope>NUCLEOTIDE SEQUENCE</scope>
</reference>
<feature type="region of interest" description="Disordered" evidence="1">
    <location>
        <begin position="1"/>
        <end position="26"/>
    </location>
</feature>
<keyword evidence="3" id="KW-1185">Reference proteome</keyword>
<dbReference type="AlphaFoldDB" id="A0A067DAC3"/>
<dbReference type="PANTHER" id="PTHR46691">
    <property type="entry name" value="HIGH MOBILITY GROUP B PROTEIN 9"/>
    <property type="match status" value="1"/>
</dbReference>